<comment type="caution">
    <text evidence="11">The sequence shown here is derived from an EMBL/GenBank/DDBJ whole genome shotgun (WGS) entry which is preliminary data.</text>
</comment>
<keyword evidence="4" id="KW-0813">Transport</keyword>
<evidence type="ECO:0000313" key="11">
    <source>
        <dbReference type="EMBL" id="KAK6624212.1"/>
    </source>
</evidence>
<dbReference type="PANTHER" id="PTHR13094">
    <property type="entry name" value="NADH-UBIQUINONE OXIDOREDUCTASE PDSW SUBUNIT"/>
    <property type="match status" value="1"/>
</dbReference>
<proteinExistence type="inferred from homology"/>
<reference evidence="11 12" key="1">
    <citation type="submission" date="2023-09" db="EMBL/GenBank/DDBJ databases">
        <title>Genomes of two closely related lineages of the louse Polyplax serrata with different host specificities.</title>
        <authorList>
            <person name="Martinu J."/>
            <person name="Tarabai H."/>
            <person name="Stefka J."/>
            <person name="Hypsa V."/>
        </authorList>
    </citation>
    <scope>NUCLEOTIDE SEQUENCE [LARGE SCALE GENOMIC DNA]</scope>
    <source>
        <strain evidence="11">98ZLc_SE</strain>
    </source>
</reference>
<keyword evidence="8" id="KW-0496">Mitochondrion</keyword>
<evidence type="ECO:0000256" key="7">
    <source>
        <dbReference type="ARBA" id="ARBA00022982"/>
    </source>
</evidence>
<gene>
    <name evidence="11" type="ORF">RUM44_011071</name>
</gene>
<keyword evidence="5" id="KW-0679">Respiratory chain</keyword>
<keyword evidence="9" id="KW-0472">Membrane</keyword>
<evidence type="ECO:0000256" key="4">
    <source>
        <dbReference type="ARBA" id="ARBA00022448"/>
    </source>
</evidence>
<name>A0ABR1APM9_POLSC</name>
<sequence>MENESPFIRFVKFLVNSVDNHLTWFRETIVLPNNKEYYWYHQKINRVPTVDECYEDDFLCQYEANTQFKSDRKVDNYIIKILKKRYQYCARDYPYDYKEVCQHLYVNWQNAIVNFHIKYGDLGRGEAIACYMKQKHRMAWERRHGPVGSGKKPEELYGRPKPTCEN</sequence>
<evidence type="ECO:0000256" key="9">
    <source>
        <dbReference type="ARBA" id="ARBA00023136"/>
    </source>
</evidence>
<keyword evidence="12" id="KW-1185">Reference proteome</keyword>
<evidence type="ECO:0000256" key="2">
    <source>
        <dbReference type="ARBA" id="ARBA00008317"/>
    </source>
</evidence>
<evidence type="ECO:0000313" key="12">
    <source>
        <dbReference type="Proteomes" id="UP001359485"/>
    </source>
</evidence>
<dbReference type="Pfam" id="PF10249">
    <property type="entry name" value="NDUFB10"/>
    <property type="match status" value="1"/>
</dbReference>
<feature type="region of interest" description="Disordered" evidence="10">
    <location>
        <begin position="143"/>
        <end position="166"/>
    </location>
</feature>
<comment type="similarity">
    <text evidence="2">Belongs to the complex I NDUFB10 subunit family.</text>
</comment>
<comment type="subcellular location">
    <subcellularLocation>
        <location evidence="1">Mitochondrion inner membrane</location>
        <topology evidence="1">Peripheral membrane protein</topology>
        <orientation evidence="1">Matrix side</orientation>
    </subcellularLocation>
</comment>
<dbReference type="EMBL" id="JAWJWF010000046">
    <property type="protein sequence ID" value="KAK6624212.1"/>
    <property type="molecule type" value="Genomic_DNA"/>
</dbReference>
<feature type="compositionally biased region" description="Basic and acidic residues" evidence="10">
    <location>
        <begin position="151"/>
        <end position="166"/>
    </location>
</feature>
<dbReference type="PANTHER" id="PTHR13094:SF1">
    <property type="entry name" value="NADH DEHYDROGENASE [UBIQUINONE] 1 BETA SUBCOMPLEX SUBUNIT 10"/>
    <property type="match status" value="1"/>
</dbReference>
<evidence type="ECO:0000256" key="6">
    <source>
        <dbReference type="ARBA" id="ARBA00022792"/>
    </source>
</evidence>
<protein>
    <recommendedName>
        <fullName evidence="3">NADH dehydrogenase [ubiquinone] 1 beta subcomplex subunit 10</fullName>
    </recommendedName>
</protein>
<evidence type="ECO:0000256" key="3">
    <source>
        <dbReference type="ARBA" id="ARBA00014109"/>
    </source>
</evidence>
<evidence type="ECO:0000256" key="5">
    <source>
        <dbReference type="ARBA" id="ARBA00022660"/>
    </source>
</evidence>
<dbReference type="InterPro" id="IPR019377">
    <property type="entry name" value="NADH_UbQ_OxRdtase_su10"/>
</dbReference>
<keyword evidence="7" id="KW-0249">Electron transport</keyword>
<dbReference type="Proteomes" id="UP001359485">
    <property type="component" value="Unassembled WGS sequence"/>
</dbReference>
<evidence type="ECO:0000256" key="1">
    <source>
        <dbReference type="ARBA" id="ARBA00004443"/>
    </source>
</evidence>
<keyword evidence="6" id="KW-0999">Mitochondrion inner membrane</keyword>
<dbReference type="InterPro" id="IPR039993">
    <property type="entry name" value="NDUFB10"/>
</dbReference>
<evidence type="ECO:0000256" key="10">
    <source>
        <dbReference type="SAM" id="MobiDB-lite"/>
    </source>
</evidence>
<accession>A0ABR1APM9</accession>
<evidence type="ECO:0000256" key="8">
    <source>
        <dbReference type="ARBA" id="ARBA00023128"/>
    </source>
</evidence>
<organism evidence="11 12">
    <name type="scientific">Polyplax serrata</name>
    <name type="common">Common mouse louse</name>
    <dbReference type="NCBI Taxonomy" id="468196"/>
    <lineage>
        <taxon>Eukaryota</taxon>
        <taxon>Metazoa</taxon>
        <taxon>Ecdysozoa</taxon>
        <taxon>Arthropoda</taxon>
        <taxon>Hexapoda</taxon>
        <taxon>Insecta</taxon>
        <taxon>Pterygota</taxon>
        <taxon>Neoptera</taxon>
        <taxon>Paraneoptera</taxon>
        <taxon>Psocodea</taxon>
        <taxon>Troctomorpha</taxon>
        <taxon>Phthiraptera</taxon>
        <taxon>Anoplura</taxon>
        <taxon>Polyplacidae</taxon>
        <taxon>Polyplax</taxon>
    </lineage>
</organism>